<gene>
    <name evidence="2" type="ORF">THRCLA_21551</name>
</gene>
<reference evidence="2 3" key="1">
    <citation type="journal article" date="2014" name="Genome Biol. Evol.">
        <title>The secreted proteins of Achlya hypogyna and Thraustotheca clavata identify the ancestral oomycete secretome and reveal gene acquisitions by horizontal gene transfer.</title>
        <authorList>
            <person name="Misner I."/>
            <person name="Blouin N."/>
            <person name="Leonard G."/>
            <person name="Richards T.A."/>
            <person name="Lane C.E."/>
        </authorList>
    </citation>
    <scope>NUCLEOTIDE SEQUENCE [LARGE SCALE GENOMIC DNA]</scope>
    <source>
        <strain evidence="2 3">ATCC 34112</strain>
    </source>
</reference>
<dbReference type="EMBL" id="JNBS01001320">
    <property type="protein sequence ID" value="OQS01963.1"/>
    <property type="molecule type" value="Genomic_DNA"/>
</dbReference>
<dbReference type="AlphaFoldDB" id="A0A1V9ZVA9"/>
<protein>
    <submittedName>
        <fullName evidence="2">Uncharacterized protein</fullName>
    </submittedName>
</protein>
<keyword evidence="3" id="KW-1185">Reference proteome</keyword>
<dbReference type="OrthoDB" id="76102at2759"/>
<keyword evidence="1" id="KW-0233">DNA recombination</keyword>
<dbReference type="STRING" id="74557.A0A1V9ZVA9"/>
<dbReference type="GO" id="GO:0003677">
    <property type="term" value="F:DNA binding"/>
    <property type="evidence" value="ECO:0007669"/>
    <property type="project" value="InterPro"/>
</dbReference>
<dbReference type="Proteomes" id="UP000243217">
    <property type="component" value="Unassembled WGS sequence"/>
</dbReference>
<name>A0A1V9ZVA9_9STRA</name>
<dbReference type="GO" id="GO:0015074">
    <property type="term" value="P:DNA integration"/>
    <property type="evidence" value="ECO:0007669"/>
    <property type="project" value="InterPro"/>
</dbReference>
<dbReference type="SUPFAM" id="SSF56349">
    <property type="entry name" value="DNA breaking-rejoining enzymes"/>
    <property type="match status" value="1"/>
</dbReference>
<proteinExistence type="predicted"/>
<accession>A0A1V9ZVA9</accession>
<evidence type="ECO:0000256" key="1">
    <source>
        <dbReference type="ARBA" id="ARBA00023172"/>
    </source>
</evidence>
<organism evidence="2 3">
    <name type="scientific">Thraustotheca clavata</name>
    <dbReference type="NCBI Taxonomy" id="74557"/>
    <lineage>
        <taxon>Eukaryota</taxon>
        <taxon>Sar</taxon>
        <taxon>Stramenopiles</taxon>
        <taxon>Oomycota</taxon>
        <taxon>Saprolegniomycetes</taxon>
        <taxon>Saprolegniales</taxon>
        <taxon>Achlyaceae</taxon>
        <taxon>Thraustotheca</taxon>
    </lineage>
</organism>
<comment type="caution">
    <text evidence="2">The sequence shown here is derived from an EMBL/GenBank/DDBJ whole genome shotgun (WGS) entry which is preliminary data.</text>
</comment>
<dbReference type="Gene3D" id="1.10.443.10">
    <property type="entry name" value="Intergrase catalytic core"/>
    <property type="match status" value="1"/>
</dbReference>
<dbReference type="GO" id="GO:0006310">
    <property type="term" value="P:DNA recombination"/>
    <property type="evidence" value="ECO:0007669"/>
    <property type="project" value="UniProtKB-KW"/>
</dbReference>
<dbReference type="InterPro" id="IPR013762">
    <property type="entry name" value="Integrase-like_cat_sf"/>
</dbReference>
<sequence>MYRLLFSASFVGCFKHSELLNLRWGGVTLKDVNGIQCVSIRLRWHKKAHVGEESQIYNIPDEKCYTYLKVRGFYTDYLEEIKKWPPRCDSCHFVFPNARCHSNGLLVLDWNRGVDQRQVLNALKITVEETPGLPLGITLHSTRRGGSYYRVFESLDRKFTFRN</sequence>
<evidence type="ECO:0000313" key="2">
    <source>
        <dbReference type="EMBL" id="OQS01963.1"/>
    </source>
</evidence>
<evidence type="ECO:0000313" key="3">
    <source>
        <dbReference type="Proteomes" id="UP000243217"/>
    </source>
</evidence>
<dbReference type="InterPro" id="IPR011010">
    <property type="entry name" value="DNA_brk_join_enz"/>
</dbReference>